<dbReference type="AlphaFoldDB" id="A0A9W4WLN9"/>
<evidence type="ECO:0000313" key="2">
    <source>
        <dbReference type="Proteomes" id="UP001152533"/>
    </source>
</evidence>
<keyword evidence="2" id="KW-1185">Reference proteome</keyword>
<evidence type="ECO:0008006" key="3">
    <source>
        <dbReference type="Google" id="ProtNLM"/>
    </source>
</evidence>
<gene>
    <name evidence="1" type="ORF">CGXH109_LOCUS87261</name>
</gene>
<dbReference type="PANTHER" id="PTHR43162:SF1">
    <property type="entry name" value="PRESTALK A DIFFERENTIATION PROTEIN A"/>
    <property type="match status" value="1"/>
</dbReference>
<name>A0A9W4WLN9_9PEZI</name>
<reference evidence="1" key="1">
    <citation type="submission" date="2022-08" db="EMBL/GenBank/DDBJ databases">
        <authorList>
            <person name="Giroux E."/>
            <person name="Giroux E."/>
        </authorList>
    </citation>
    <scope>NUCLEOTIDE SEQUENCE</scope>
    <source>
        <strain evidence="1">H1091258</strain>
    </source>
</reference>
<dbReference type="PANTHER" id="PTHR43162">
    <property type="match status" value="1"/>
</dbReference>
<dbReference type="SUPFAM" id="SSF51735">
    <property type="entry name" value="NAD(P)-binding Rossmann-fold domains"/>
    <property type="match status" value="1"/>
</dbReference>
<accession>A0A9W4WLN9</accession>
<organism evidence="1 2">
    <name type="scientific">Colletotrichum noveboracense</name>
    <dbReference type="NCBI Taxonomy" id="2664923"/>
    <lineage>
        <taxon>Eukaryota</taxon>
        <taxon>Fungi</taxon>
        <taxon>Dikarya</taxon>
        <taxon>Ascomycota</taxon>
        <taxon>Pezizomycotina</taxon>
        <taxon>Sordariomycetes</taxon>
        <taxon>Hypocreomycetidae</taxon>
        <taxon>Glomerellales</taxon>
        <taxon>Glomerellaceae</taxon>
        <taxon>Colletotrichum</taxon>
        <taxon>Colletotrichum gloeosporioides species complex</taxon>
    </lineage>
</organism>
<dbReference type="InterPro" id="IPR051604">
    <property type="entry name" value="Ergot_Alk_Oxidoreductase"/>
</dbReference>
<protein>
    <recommendedName>
        <fullName evidence="3">NAD(P)-binding domain-containing protein</fullName>
    </recommendedName>
</protein>
<dbReference type="Gene3D" id="3.90.25.10">
    <property type="entry name" value="UDP-galactose 4-epimerase, domain 1"/>
    <property type="match status" value="1"/>
</dbReference>
<dbReference type="Gene3D" id="3.40.50.720">
    <property type="entry name" value="NAD(P)-binding Rossmann-like Domain"/>
    <property type="match status" value="1"/>
</dbReference>
<proteinExistence type="predicted"/>
<dbReference type="EMBL" id="CAMGZC010000720">
    <property type="protein sequence ID" value="CAI0649591.1"/>
    <property type="molecule type" value="Genomic_DNA"/>
</dbReference>
<sequence length="302" mass="33776">MPSHISVLPASTQVGKQTIRFLLQYEQKPLIRGFYRDIAKAPAEFTSFPNFQAVQGDIATGKGLDFTDSDAVLYIPPPTWDGTDQAEFAHKTATFVANALKRSASVRRLVIQSALGAQHDPEKIGTLKLNHIADNILRDAAPEVIIVRPSYYFNVWQEALKTMQETPPRFESPFSPADWKIPMLCTKDIGQYCAETLLADAIDPSKRDIRLFGPQHYSPLDVKEALEVVTGRKGEMILVPAAGLAEYWGKQIPEVHLPEFVKFIKAQLPGGVMAQDYEDGKDTVRCHTSLQEELREMLAQHE</sequence>
<evidence type="ECO:0000313" key="1">
    <source>
        <dbReference type="EMBL" id="CAI0649591.1"/>
    </source>
</evidence>
<comment type="caution">
    <text evidence="1">The sequence shown here is derived from an EMBL/GenBank/DDBJ whole genome shotgun (WGS) entry which is preliminary data.</text>
</comment>
<dbReference type="Proteomes" id="UP001152533">
    <property type="component" value="Unassembled WGS sequence"/>
</dbReference>
<dbReference type="InterPro" id="IPR036291">
    <property type="entry name" value="NAD(P)-bd_dom_sf"/>
</dbReference>